<dbReference type="VEuPathDB" id="AmoebaDB:ACA1_400590"/>
<evidence type="ECO:0000313" key="2">
    <source>
        <dbReference type="EMBL" id="ELR11980.1"/>
    </source>
</evidence>
<proteinExistence type="predicted"/>
<sequence length="258" mass="28692">MKEEETLDKAKLSPEEIVMVKLKRSTPHRPPNAFSSFATVNARCSIHLLLLQAVNEIFFEHYQHLSLGMELSARIVDRANVESFLEAIISGYRFAYSANNDVRLRTGLGPTGVMTRIIKIEVTAMSSCLRILFTLYAEPDGSEKREVSEKRLTLLITEFAEEFIQTALNSSSPYSQSKVGLMVQILQGILQFDESQFGKHVPLLYRHFVGLMLSERKEIRSALQPIFERIGLAHGLITAAVPSSPSPATEASSSSSSS</sequence>
<dbReference type="RefSeq" id="XP_004333993.1">
    <property type="nucleotide sequence ID" value="XM_004333945.1"/>
</dbReference>
<evidence type="ECO:0000313" key="3">
    <source>
        <dbReference type="Proteomes" id="UP000011083"/>
    </source>
</evidence>
<dbReference type="EMBL" id="KB008145">
    <property type="protein sequence ID" value="ELR11980.1"/>
    <property type="molecule type" value="Genomic_DNA"/>
</dbReference>
<evidence type="ECO:0000259" key="1">
    <source>
        <dbReference type="Pfam" id="PF20252"/>
    </source>
</evidence>
<accession>L8GFW7</accession>
<feature type="domain" description="Sec7/BIG1-like C-terminal" evidence="1">
    <location>
        <begin position="45"/>
        <end position="228"/>
    </location>
</feature>
<dbReference type="Proteomes" id="UP000011083">
    <property type="component" value="Unassembled WGS sequence"/>
</dbReference>
<dbReference type="AlphaFoldDB" id="L8GFW7"/>
<dbReference type="KEGG" id="acan:ACA1_400590"/>
<reference evidence="2 3" key="1">
    <citation type="journal article" date="2013" name="Genome Biol.">
        <title>Genome of Acanthamoeba castellanii highlights extensive lateral gene transfer and early evolution of tyrosine kinase signaling.</title>
        <authorList>
            <person name="Clarke M."/>
            <person name="Lohan A.J."/>
            <person name="Liu B."/>
            <person name="Lagkouvardos I."/>
            <person name="Roy S."/>
            <person name="Zafar N."/>
            <person name="Bertelli C."/>
            <person name="Schilde C."/>
            <person name="Kianianmomeni A."/>
            <person name="Burglin T.R."/>
            <person name="Frech C."/>
            <person name="Turcotte B."/>
            <person name="Kopec K.O."/>
            <person name="Synnott J.M."/>
            <person name="Choo C."/>
            <person name="Paponov I."/>
            <person name="Finkler A."/>
            <person name="Soon Heng Tan C."/>
            <person name="Hutchins A.P."/>
            <person name="Weinmeier T."/>
            <person name="Rattei T."/>
            <person name="Chu J.S."/>
            <person name="Gimenez G."/>
            <person name="Irimia M."/>
            <person name="Rigden D.J."/>
            <person name="Fitzpatrick D.A."/>
            <person name="Lorenzo-Morales J."/>
            <person name="Bateman A."/>
            <person name="Chiu C.H."/>
            <person name="Tang P."/>
            <person name="Hegemann P."/>
            <person name="Fromm H."/>
            <person name="Raoult D."/>
            <person name="Greub G."/>
            <person name="Miranda-Saavedra D."/>
            <person name="Chen N."/>
            <person name="Nash P."/>
            <person name="Ginger M.L."/>
            <person name="Horn M."/>
            <person name="Schaap P."/>
            <person name="Caler L."/>
            <person name="Loftus B."/>
        </authorList>
    </citation>
    <scope>NUCLEOTIDE SEQUENCE [LARGE SCALE GENOMIC DNA]</scope>
    <source>
        <strain evidence="2 3">Neff</strain>
    </source>
</reference>
<gene>
    <name evidence="2" type="ORF">ACA1_400590</name>
</gene>
<name>L8GFW7_ACACF</name>
<dbReference type="Pfam" id="PF20252">
    <property type="entry name" value="BIG2_C"/>
    <property type="match status" value="1"/>
</dbReference>
<dbReference type="STRING" id="1257118.L8GFW7"/>
<keyword evidence="3" id="KW-1185">Reference proteome</keyword>
<dbReference type="GeneID" id="14912455"/>
<protein>
    <submittedName>
        <fullName evidence="2">SEC7like domain containing protein</fullName>
    </submittedName>
</protein>
<dbReference type="InterPro" id="IPR046455">
    <property type="entry name" value="Sec7/BIG1-like_C"/>
</dbReference>
<organism evidence="2 3">
    <name type="scientific">Acanthamoeba castellanii (strain ATCC 30010 / Neff)</name>
    <dbReference type="NCBI Taxonomy" id="1257118"/>
    <lineage>
        <taxon>Eukaryota</taxon>
        <taxon>Amoebozoa</taxon>
        <taxon>Discosea</taxon>
        <taxon>Longamoebia</taxon>
        <taxon>Centramoebida</taxon>
        <taxon>Acanthamoebidae</taxon>
        <taxon>Acanthamoeba</taxon>
    </lineage>
</organism>